<keyword evidence="6" id="KW-0695">RNA-directed DNA polymerase</keyword>
<evidence type="ECO:0000256" key="5">
    <source>
        <dbReference type="ARBA" id="ARBA00022801"/>
    </source>
</evidence>
<dbReference type="AlphaFoldDB" id="A0A8J5D0I1"/>
<sequence length="423" mass="46907">MLPWRVETCAPVAADPLTAAERNYSTLEGEALAIAWCLKKARLFLLAAKNLTLVTDHKALTRIFGDKELKDIANPRILNLKEKTLMFTFRIKYLKGDTNCAADALSRYPDPVRNPLAHPAPAVPIFPQVVADLFQLDGTPISPSLTGFRDGSKWSTCQATPPVHLITVFRRWFKRFGIPEELSCDGGANLISQESRGFLDTWRVRLRVSSAHYPQSNGRAEAAVKCAKRLLRGNTGRNGSLDTDAAAWAIMQYLNTPPQGSEASPAQLITGRQLRDAIPVDTSLYEVSERWAWLLRERERAMARSGDSAASWHDQTAHNLEPLTPGLRTRILNPGSGRWDRAGTVLKTTAPRQYLVRLDGSGRTTIGNRRHLRPLTCVQAHDDGTTAMPGATPPSQGRPQRHRQAPRHLLDYVLDNATPQATH</sequence>
<name>A0A8J5D0I1_CHIOP</name>
<dbReference type="InterPro" id="IPR050951">
    <property type="entry name" value="Retrovirus_Pol_polyprotein"/>
</dbReference>
<evidence type="ECO:0000256" key="3">
    <source>
        <dbReference type="ARBA" id="ARBA00022722"/>
    </source>
</evidence>
<dbReference type="PANTHER" id="PTHR37984:SF7">
    <property type="entry name" value="INTEGRASE CATALYTIC DOMAIN-CONTAINING PROTEIN"/>
    <property type="match status" value="1"/>
</dbReference>
<dbReference type="InterPro" id="IPR043502">
    <property type="entry name" value="DNA/RNA_pol_sf"/>
</dbReference>
<evidence type="ECO:0000259" key="8">
    <source>
        <dbReference type="PROSITE" id="PS50994"/>
    </source>
</evidence>
<dbReference type="GO" id="GO:0003964">
    <property type="term" value="F:RNA-directed DNA polymerase activity"/>
    <property type="evidence" value="ECO:0007669"/>
    <property type="project" value="UniProtKB-KW"/>
</dbReference>
<dbReference type="CDD" id="cd09274">
    <property type="entry name" value="RNase_HI_RT_Ty3"/>
    <property type="match status" value="1"/>
</dbReference>
<feature type="region of interest" description="Disordered" evidence="7">
    <location>
        <begin position="381"/>
        <end position="404"/>
    </location>
</feature>
<keyword evidence="4" id="KW-0255">Endonuclease</keyword>
<evidence type="ECO:0000256" key="6">
    <source>
        <dbReference type="ARBA" id="ARBA00022918"/>
    </source>
</evidence>
<dbReference type="SUPFAM" id="SSF53098">
    <property type="entry name" value="Ribonuclease H-like"/>
    <property type="match status" value="1"/>
</dbReference>
<evidence type="ECO:0000256" key="2">
    <source>
        <dbReference type="ARBA" id="ARBA00022695"/>
    </source>
</evidence>
<dbReference type="InterPro" id="IPR041373">
    <property type="entry name" value="RT_RNaseH"/>
</dbReference>
<dbReference type="SUPFAM" id="SSF56672">
    <property type="entry name" value="DNA/RNA polymerases"/>
    <property type="match status" value="1"/>
</dbReference>
<dbReference type="GO" id="GO:0015074">
    <property type="term" value="P:DNA integration"/>
    <property type="evidence" value="ECO:0007669"/>
    <property type="project" value="InterPro"/>
</dbReference>
<protein>
    <submittedName>
        <fullName evidence="9">Retrovirus-related Pol polyprotein from transposon 17.6</fullName>
    </submittedName>
</protein>
<dbReference type="PROSITE" id="PS50994">
    <property type="entry name" value="INTEGRASE"/>
    <property type="match status" value="1"/>
</dbReference>
<evidence type="ECO:0000256" key="1">
    <source>
        <dbReference type="ARBA" id="ARBA00022679"/>
    </source>
</evidence>
<dbReference type="Pfam" id="PF17917">
    <property type="entry name" value="RT_RNaseH"/>
    <property type="match status" value="1"/>
</dbReference>
<keyword evidence="1" id="KW-0808">Transferase</keyword>
<comment type="caution">
    <text evidence="9">The sequence shown here is derived from an EMBL/GenBank/DDBJ whole genome shotgun (WGS) entry which is preliminary data.</text>
</comment>
<evidence type="ECO:0000313" key="9">
    <source>
        <dbReference type="EMBL" id="KAG0728209.1"/>
    </source>
</evidence>
<evidence type="ECO:0000256" key="7">
    <source>
        <dbReference type="SAM" id="MobiDB-lite"/>
    </source>
</evidence>
<dbReference type="Gene3D" id="3.30.420.10">
    <property type="entry name" value="Ribonuclease H-like superfamily/Ribonuclease H"/>
    <property type="match status" value="1"/>
</dbReference>
<dbReference type="EMBL" id="JACEEZ010002490">
    <property type="protein sequence ID" value="KAG0728209.1"/>
    <property type="molecule type" value="Genomic_DNA"/>
</dbReference>
<keyword evidence="10" id="KW-1185">Reference proteome</keyword>
<dbReference type="GO" id="GO:0003676">
    <property type="term" value="F:nucleic acid binding"/>
    <property type="evidence" value="ECO:0007669"/>
    <property type="project" value="InterPro"/>
</dbReference>
<dbReference type="Proteomes" id="UP000770661">
    <property type="component" value="Unassembled WGS sequence"/>
</dbReference>
<dbReference type="GO" id="GO:0016787">
    <property type="term" value="F:hydrolase activity"/>
    <property type="evidence" value="ECO:0007669"/>
    <property type="project" value="UniProtKB-KW"/>
</dbReference>
<reference evidence="9" key="1">
    <citation type="submission" date="2020-07" db="EMBL/GenBank/DDBJ databases">
        <title>The High-quality genome of the commercially important snow crab, Chionoecetes opilio.</title>
        <authorList>
            <person name="Jeong J.-H."/>
            <person name="Ryu S."/>
        </authorList>
    </citation>
    <scope>NUCLEOTIDE SEQUENCE</scope>
    <source>
        <strain evidence="9">MADBK_172401_WGS</strain>
        <tissue evidence="9">Digestive gland</tissue>
    </source>
</reference>
<dbReference type="InterPro" id="IPR012337">
    <property type="entry name" value="RNaseH-like_sf"/>
</dbReference>
<keyword evidence="5" id="KW-0378">Hydrolase</keyword>
<dbReference type="PANTHER" id="PTHR37984">
    <property type="entry name" value="PROTEIN CBG26694"/>
    <property type="match status" value="1"/>
</dbReference>
<evidence type="ECO:0000313" key="10">
    <source>
        <dbReference type="Proteomes" id="UP000770661"/>
    </source>
</evidence>
<feature type="domain" description="Integrase catalytic" evidence="8">
    <location>
        <begin position="120"/>
        <end position="273"/>
    </location>
</feature>
<dbReference type="InterPro" id="IPR036397">
    <property type="entry name" value="RNaseH_sf"/>
</dbReference>
<keyword evidence="3" id="KW-0540">Nuclease</keyword>
<dbReference type="InterPro" id="IPR001584">
    <property type="entry name" value="Integrase_cat-core"/>
</dbReference>
<proteinExistence type="predicted"/>
<dbReference type="OrthoDB" id="7443016at2759"/>
<keyword evidence="2" id="KW-0548">Nucleotidyltransferase</keyword>
<dbReference type="GO" id="GO:0042575">
    <property type="term" value="C:DNA polymerase complex"/>
    <property type="evidence" value="ECO:0007669"/>
    <property type="project" value="UniProtKB-ARBA"/>
</dbReference>
<evidence type="ECO:0000256" key="4">
    <source>
        <dbReference type="ARBA" id="ARBA00022759"/>
    </source>
</evidence>
<accession>A0A8J5D0I1</accession>
<organism evidence="9 10">
    <name type="scientific">Chionoecetes opilio</name>
    <name type="common">Atlantic snow crab</name>
    <name type="synonym">Cancer opilio</name>
    <dbReference type="NCBI Taxonomy" id="41210"/>
    <lineage>
        <taxon>Eukaryota</taxon>
        <taxon>Metazoa</taxon>
        <taxon>Ecdysozoa</taxon>
        <taxon>Arthropoda</taxon>
        <taxon>Crustacea</taxon>
        <taxon>Multicrustacea</taxon>
        <taxon>Malacostraca</taxon>
        <taxon>Eumalacostraca</taxon>
        <taxon>Eucarida</taxon>
        <taxon>Decapoda</taxon>
        <taxon>Pleocyemata</taxon>
        <taxon>Brachyura</taxon>
        <taxon>Eubrachyura</taxon>
        <taxon>Majoidea</taxon>
        <taxon>Majidae</taxon>
        <taxon>Chionoecetes</taxon>
    </lineage>
</organism>
<gene>
    <name evidence="9" type="primary">pol_20</name>
    <name evidence="9" type="ORF">GWK47_032961</name>
</gene>
<dbReference type="GO" id="GO:0004519">
    <property type="term" value="F:endonuclease activity"/>
    <property type="evidence" value="ECO:0007669"/>
    <property type="project" value="UniProtKB-KW"/>
</dbReference>